<evidence type="ECO:0000313" key="2">
    <source>
        <dbReference type="Proteomes" id="UP000177416"/>
    </source>
</evidence>
<dbReference type="EMBL" id="MFJJ01000010">
    <property type="protein sequence ID" value="OGG14963.1"/>
    <property type="molecule type" value="Genomic_DNA"/>
</dbReference>
<organism evidence="1 2">
    <name type="scientific">Candidatus Gottesmanbacteria bacterium RIFCSPHIGHO2_01_FULL_46_14</name>
    <dbReference type="NCBI Taxonomy" id="1798380"/>
    <lineage>
        <taxon>Bacteria</taxon>
        <taxon>Candidatus Gottesmaniibacteriota</taxon>
    </lineage>
</organism>
<sequence>MKQKPKVYYDQKVDALWIRVKKGPEADSAEIAPGLTVEYNAKGDIIGLEILNASSVFNAVKTRSVPQEASYA</sequence>
<name>A0A1F5ZRF6_9BACT</name>
<proteinExistence type="predicted"/>
<dbReference type="PANTHER" id="PTHR37029">
    <property type="entry name" value="SSR1768 PROTEIN"/>
    <property type="match status" value="1"/>
</dbReference>
<dbReference type="Proteomes" id="UP000177416">
    <property type="component" value="Unassembled WGS sequence"/>
</dbReference>
<dbReference type="InterPro" id="IPR019270">
    <property type="entry name" value="DUF2283"/>
</dbReference>
<comment type="caution">
    <text evidence="1">The sequence shown here is derived from an EMBL/GenBank/DDBJ whole genome shotgun (WGS) entry which is preliminary data.</text>
</comment>
<dbReference type="AlphaFoldDB" id="A0A1F5ZRF6"/>
<protein>
    <recommendedName>
        <fullName evidence="3">DUF2283 domain-containing protein</fullName>
    </recommendedName>
</protein>
<accession>A0A1F5ZRF6</accession>
<gene>
    <name evidence="1" type="ORF">A2875_03270</name>
</gene>
<evidence type="ECO:0000313" key="1">
    <source>
        <dbReference type="EMBL" id="OGG14963.1"/>
    </source>
</evidence>
<evidence type="ECO:0008006" key="3">
    <source>
        <dbReference type="Google" id="ProtNLM"/>
    </source>
</evidence>
<reference evidence="1 2" key="1">
    <citation type="journal article" date="2016" name="Nat. Commun.">
        <title>Thousands of microbial genomes shed light on interconnected biogeochemical processes in an aquifer system.</title>
        <authorList>
            <person name="Anantharaman K."/>
            <person name="Brown C.T."/>
            <person name="Hug L.A."/>
            <person name="Sharon I."/>
            <person name="Castelle C.J."/>
            <person name="Probst A.J."/>
            <person name="Thomas B.C."/>
            <person name="Singh A."/>
            <person name="Wilkins M.J."/>
            <person name="Karaoz U."/>
            <person name="Brodie E.L."/>
            <person name="Williams K.H."/>
            <person name="Hubbard S.S."/>
            <person name="Banfield J.F."/>
        </authorList>
    </citation>
    <scope>NUCLEOTIDE SEQUENCE [LARGE SCALE GENOMIC DNA]</scope>
</reference>
<dbReference type="PANTHER" id="PTHR37029:SF1">
    <property type="entry name" value="SSR1768 PROTEIN"/>
    <property type="match status" value="1"/>
</dbReference>
<dbReference type="Pfam" id="PF10049">
    <property type="entry name" value="DUF2283"/>
    <property type="match status" value="1"/>
</dbReference>